<keyword evidence="2" id="KW-1185">Reference proteome</keyword>
<dbReference type="Proteomes" id="UP000198983">
    <property type="component" value="Chromosome I"/>
</dbReference>
<evidence type="ECO:0000313" key="1">
    <source>
        <dbReference type="EMBL" id="SDR99442.1"/>
    </source>
</evidence>
<evidence type="ECO:0000313" key="2">
    <source>
        <dbReference type="Proteomes" id="UP000198983"/>
    </source>
</evidence>
<dbReference type="Gene3D" id="1.10.10.10">
    <property type="entry name" value="Winged helix-like DNA-binding domain superfamily/Winged helix DNA-binding domain"/>
    <property type="match status" value="1"/>
</dbReference>
<organism evidence="1 2">
    <name type="scientific">Actinopolymorpha singaporensis</name>
    <dbReference type="NCBI Taxonomy" id="117157"/>
    <lineage>
        <taxon>Bacteria</taxon>
        <taxon>Bacillati</taxon>
        <taxon>Actinomycetota</taxon>
        <taxon>Actinomycetes</taxon>
        <taxon>Propionibacteriales</taxon>
        <taxon>Actinopolymorphaceae</taxon>
        <taxon>Actinopolymorpha</taxon>
    </lineage>
</organism>
<dbReference type="InterPro" id="IPR036388">
    <property type="entry name" value="WH-like_DNA-bd_sf"/>
</dbReference>
<dbReference type="AlphaFoldDB" id="A0A1H1NKD0"/>
<dbReference type="RefSeq" id="WP_092651475.1">
    <property type="nucleotide sequence ID" value="NZ_LT629732.1"/>
</dbReference>
<gene>
    <name evidence="1" type="ORF">SAMN04489717_1272</name>
</gene>
<dbReference type="OrthoDB" id="5184241at2"/>
<reference evidence="1 2" key="1">
    <citation type="submission" date="2016-10" db="EMBL/GenBank/DDBJ databases">
        <authorList>
            <person name="de Groot N.N."/>
        </authorList>
    </citation>
    <scope>NUCLEOTIDE SEQUENCE [LARGE SCALE GENOMIC DNA]</scope>
    <source>
        <strain evidence="1 2">DSM 22024</strain>
    </source>
</reference>
<protein>
    <submittedName>
        <fullName evidence="1">SatD family (SatD)</fullName>
    </submittedName>
</protein>
<name>A0A1H1NKD0_9ACTN</name>
<dbReference type="EMBL" id="LT629732">
    <property type="protein sequence ID" value="SDR99442.1"/>
    <property type="molecule type" value="Genomic_DNA"/>
</dbReference>
<sequence length="209" mass="22349">MLVLTLDQRGSRNGVDKIDGLLARLHANPASKRFVRDFERTAGDEVQGLLNHPDDAVDVVLDVVRAGDWWAGVGVGPVREPIPASVRAANGPAFINAREAVERAKNTPSRLAVVGPDPRTAAEAESLLALLSAVVQRRTGPGWEVVDLIRQGLPQKDIATDLKISPQAVSQRLRTALWQEERGARPLAARLLTQADQAAGAPASTSGRD</sequence>
<accession>A0A1H1NKD0</accession>
<dbReference type="STRING" id="117157.SAMN04489717_1272"/>
<proteinExistence type="predicted"/>